<dbReference type="Pfam" id="PF00125">
    <property type="entry name" value="Histone"/>
    <property type="match status" value="1"/>
</dbReference>
<sequence>NEKRKRKQRWLQEIRKYQKSTRNLIPRASLIRLIKQVTAELSEKIPYIRQLAGEGAIRWRKDALAALHSAAEDFLHEFLTLSNYATLHAKRVTLMGRDLKLVQNINREH</sequence>
<dbReference type="STRING" id="5762.D2V2D9"/>
<dbReference type="EMBL" id="GG738849">
    <property type="protein sequence ID" value="EFC48882.1"/>
    <property type="molecule type" value="Genomic_DNA"/>
</dbReference>
<dbReference type="GeneID" id="8849904"/>
<dbReference type="InterPro" id="IPR009072">
    <property type="entry name" value="Histone-fold"/>
</dbReference>
<dbReference type="KEGG" id="ngr:NAEGRDRAFT_5572"/>
<dbReference type="AlphaFoldDB" id="D2V2D9"/>
<feature type="non-terminal residue" evidence="3">
    <location>
        <position position="1"/>
    </location>
</feature>
<dbReference type="VEuPathDB" id="AmoebaDB:NAEGRDRAFT_5572"/>
<dbReference type="Proteomes" id="UP000006671">
    <property type="component" value="Unassembled WGS sequence"/>
</dbReference>
<dbReference type="GO" id="GO:0030527">
    <property type="term" value="F:structural constituent of chromatin"/>
    <property type="evidence" value="ECO:0007669"/>
    <property type="project" value="InterPro"/>
</dbReference>
<accession>D2V2D9</accession>
<dbReference type="OrthoDB" id="420022at2759"/>
<name>D2V2D9_NAEGR</name>
<dbReference type="RefSeq" id="XP_002681626.1">
    <property type="nucleotide sequence ID" value="XM_002681580.1"/>
</dbReference>
<evidence type="ECO:0000256" key="1">
    <source>
        <dbReference type="ARBA" id="ARBA00010343"/>
    </source>
</evidence>
<proteinExistence type="inferred from homology"/>
<dbReference type="Gene3D" id="1.10.20.10">
    <property type="entry name" value="Histone, subunit A"/>
    <property type="match status" value="1"/>
</dbReference>
<dbReference type="InterPro" id="IPR007125">
    <property type="entry name" value="H2A/H2B/H3"/>
</dbReference>
<dbReference type="InParanoid" id="D2V2D9"/>
<dbReference type="GO" id="GO:0000786">
    <property type="term" value="C:nucleosome"/>
    <property type="evidence" value="ECO:0007669"/>
    <property type="project" value="InterPro"/>
</dbReference>
<keyword evidence="4" id="KW-1185">Reference proteome</keyword>
<dbReference type="SUPFAM" id="SSF47113">
    <property type="entry name" value="Histone-fold"/>
    <property type="match status" value="1"/>
</dbReference>
<dbReference type="SMART" id="SM00428">
    <property type="entry name" value="H3"/>
    <property type="match status" value="1"/>
</dbReference>
<organism evidence="4">
    <name type="scientific">Naegleria gruberi</name>
    <name type="common">Amoeba</name>
    <dbReference type="NCBI Taxonomy" id="5762"/>
    <lineage>
        <taxon>Eukaryota</taxon>
        <taxon>Discoba</taxon>
        <taxon>Heterolobosea</taxon>
        <taxon>Tetramitia</taxon>
        <taxon>Eutetramitia</taxon>
        <taxon>Vahlkampfiidae</taxon>
        <taxon>Naegleria</taxon>
    </lineage>
</organism>
<dbReference type="PANTHER" id="PTHR45810:SF1">
    <property type="entry name" value="HISTONE H3-LIKE CENTROMERIC PROTEIN A"/>
    <property type="match status" value="1"/>
</dbReference>
<dbReference type="PANTHER" id="PTHR45810">
    <property type="entry name" value="HISTONE H3.2"/>
    <property type="match status" value="1"/>
</dbReference>
<dbReference type="GO" id="GO:0046982">
    <property type="term" value="F:protein heterodimerization activity"/>
    <property type="evidence" value="ECO:0007669"/>
    <property type="project" value="InterPro"/>
</dbReference>
<feature type="non-terminal residue" evidence="3">
    <location>
        <position position="109"/>
    </location>
</feature>
<dbReference type="eggNOG" id="KOG1745">
    <property type="taxonomic scope" value="Eukaryota"/>
</dbReference>
<protein>
    <submittedName>
        <fullName evidence="3">Histone H3</fullName>
    </submittedName>
</protein>
<feature type="domain" description="Core Histone H2A/H2B/H3" evidence="2">
    <location>
        <begin position="7"/>
        <end position="102"/>
    </location>
</feature>
<dbReference type="GO" id="GO:0003677">
    <property type="term" value="F:DNA binding"/>
    <property type="evidence" value="ECO:0007669"/>
    <property type="project" value="InterPro"/>
</dbReference>
<gene>
    <name evidence="3" type="ORF">NAEGRDRAFT_5572</name>
</gene>
<dbReference type="InterPro" id="IPR000164">
    <property type="entry name" value="Histone_H3/CENP-A"/>
</dbReference>
<evidence type="ECO:0000259" key="2">
    <source>
        <dbReference type="Pfam" id="PF00125"/>
    </source>
</evidence>
<comment type="similarity">
    <text evidence="1">Belongs to the histone H3 family.</text>
</comment>
<reference evidence="3 4" key="1">
    <citation type="journal article" date="2010" name="Cell">
        <title>The genome of Naegleria gruberi illuminates early eukaryotic versatility.</title>
        <authorList>
            <person name="Fritz-Laylin L.K."/>
            <person name="Prochnik S.E."/>
            <person name="Ginger M.L."/>
            <person name="Dacks J.B."/>
            <person name="Carpenter M.L."/>
            <person name="Field M.C."/>
            <person name="Kuo A."/>
            <person name="Paredez A."/>
            <person name="Chapman J."/>
            <person name="Pham J."/>
            <person name="Shu S."/>
            <person name="Neupane R."/>
            <person name="Cipriano M."/>
            <person name="Mancuso J."/>
            <person name="Tu H."/>
            <person name="Salamov A."/>
            <person name="Lindquist E."/>
            <person name="Shapiro H."/>
            <person name="Lucas S."/>
            <person name="Grigoriev I.V."/>
            <person name="Cande W.Z."/>
            <person name="Fulton C."/>
            <person name="Rokhsar D.S."/>
            <person name="Dawson S.C."/>
        </authorList>
    </citation>
    <scope>NUCLEOTIDE SEQUENCE [LARGE SCALE GENOMIC DNA]</scope>
    <source>
        <strain evidence="3 4">NEG-M</strain>
    </source>
</reference>
<evidence type="ECO:0000313" key="4">
    <source>
        <dbReference type="Proteomes" id="UP000006671"/>
    </source>
</evidence>
<evidence type="ECO:0000313" key="3">
    <source>
        <dbReference type="EMBL" id="EFC48882.1"/>
    </source>
</evidence>